<name>A0ABW7ISZ6_9VIBR</name>
<keyword evidence="4" id="KW-1185">Reference proteome</keyword>
<proteinExistence type="predicted"/>
<feature type="region of interest" description="Disordered" evidence="1">
    <location>
        <begin position="55"/>
        <end position="78"/>
    </location>
</feature>
<organism evidence="3 4">
    <name type="scientific">Vibrio rumoiensis</name>
    <dbReference type="NCBI Taxonomy" id="76258"/>
    <lineage>
        <taxon>Bacteria</taxon>
        <taxon>Pseudomonadati</taxon>
        <taxon>Pseudomonadota</taxon>
        <taxon>Gammaproteobacteria</taxon>
        <taxon>Vibrionales</taxon>
        <taxon>Vibrionaceae</taxon>
        <taxon>Vibrio</taxon>
    </lineage>
</organism>
<evidence type="ECO:0000256" key="2">
    <source>
        <dbReference type="SAM" id="Phobius"/>
    </source>
</evidence>
<keyword evidence="2" id="KW-0812">Transmembrane</keyword>
<evidence type="ECO:0000313" key="4">
    <source>
        <dbReference type="Proteomes" id="UP001607151"/>
    </source>
</evidence>
<evidence type="ECO:0000256" key="1">
    <source>
        <dbReference type="SAM" id="MobiDB-lite"/>
    </source>
</evidence>
<accession>A0ABW7ISZ6</accession>
<keyword evidence="2" id="KW-1133">Transmembrane helix</keyword>
<protein>
    <submittedName>
        <fullName evidence="3">DUF2897 domain-containing protein</fullName>
    </submittedName>
</protein>
<gene>
    <name evidence="3" type="ORF">ACGRQ9_04560</name>
</gene>
<dbReference type="RefSeq" id="WP_089140095.1">
    <property type="nucleotide sequence ID" value="NZ_AP018685.1"/>
</dbReference>
<feature type="transmembrane region" description="Helical" evidence="2">
    <location>
        <begin position="6"/>
        <end position="25"/>
    </location>
</feature>
<keyword evidence="2" id="KW-0472">Membrane</keyword>
<comment type="caution">
    <text evidence="3">The sequence shown here is derived from an EMBL/GenBank/DDBJ whole genome shotgun (WGS) entry which is preliminary data.</text>
</comment>
<reference evidence="3 4" key="1">
    <citation type="submission" date="2024-10" db="EMBL/GenBank/DDBJ databases">
        <authorList>
            <person name="Yibar A."/>
            <person name="Saticioglu I.B."/>
            <person name="Duman M."/>
            <person name="Ajmi N."/>
            <person name="Gurler F."/>
            <person name="Ay H."/>
            <person name="Onuk E."/>
            <person name="Guler S."/>
            <person name="Romalde J.L."/>
        </authorList>
    </citation>
    <scope>NUCLEOTIDE SEQUENCE [LARGE SCALE GENOMIC DNA]</scope>
    <source>
        <strain evidence="3 4">14-MA-B</strain>
    </source>
</reference>
<sequence length="78" mass="8844">MDIDLLLNPWVISIIIIVFVIGNLASMKYLGKSHLVRKNPKAKSDLDKLIEIYKQKDQDEGNESPSTKKKVDSSKTED</sequence>
<feature type="compositionally biased region" description="Basic and acidic residues" evidence="1">
    <location>
        <begin position="69"/>
        <end position="78"/>
    </location>
</feature>
<dbReference type="EMBL" id="JBIHSN010000002">
    <property type="protein sequence ID" value="MFH0264769.1"/>
    <property type="molecule type" value="Genomic_DNA"/>
</dbReference>
<dbReference type="Proteomes" id="UP001607151">
    <property type="component" value="Unassembled WGS sequence"/>
</dbReference>
<evidence type="ECO:0000313" key="3">
    <source>
        <dbReference type="EMBL" id="MFH0264769.1"/>
    </source>
</evidence>